<dbReference type="InterPro" id="IPR023779">
    <property type="entry name" value="Chromodomain_CS"/>
</dbReference>
<dbReference type="InterPro" id="IPR023780">
    <property type="entry name" value="Chromo_domain"/>
</dbReference>
<feature type="compositionally biased region" description="Basic and acidic residues" evidence="3">
    <location>
        <begin position="122"/>
        <end position="136"/>
    </location>
</feature>
<evidence type="ECO:0000259" key="4">
    <source>
        <dbReference type="PROSITE" id="PS50013"/>
    </source>
</evidence>
<comment type="caution">
    <text evidence="5">The sequence shown here is derived from an EMBL/GenBank/DDBJ whole genome shotgun (WGS) entry which is preliminary data.</text>
</comment>
<dbReference type="EMBL" id="JABCKV010000004">
    <property type="protein sequence ID" value="KAG5648146.1"/>
    <property type="molecule type" value="Genomic_DNA"/>
</dbReference>
<dbReference type="OrthoDB" id="433924at2759"/>
<dbReference type="PANTHER" id="PTHR22812">
    <property type="entry name" value="CHROMOBOX PROTEIN"/>
    <property type="match status" value="1"/>
</dbReference>
<dbReference type="Proteomes" id="UP000775547">
    <property type="component" value="Unassembled WGS sequence"/>
</dbReference>
<feature type="compositionally biased region" description="Pro residues" evidence="3">
    <location>
        <begin position="314"/>
        <end position="326"/>
    </location>
</feature>
<feature type="compositionally biased region" description="Pro residues" evidence="3">
    <location>
        <begin position="246"/>
        <end position="259"/>
    </location>
</feature>
<reference evidence="5" key="1">
    <citation type="submission" date="2020-07" db="EMBL/GenBank/DDBJ databases">
        <authorList>
            <person name="Nieuwenhuis M."/>
            <person name="Van De Peppel L.J.J."/>
        </authorList>
    </citation>
    <scope>NUCLEOTIDE SEQUENCE</scope>
    <source>
        <strain evidence="5">AP01</strain>
        <tissue evidence="5">Mycelium</tissue>
    </source>
</reference>
<feature type="domain" description="Chromo" evidence="4">
    <location>
        <begin position="18"/>
        <end position="94"/>
    </location>
</feature>
<proteinExistence type="predicted"/>
<dbReference type="SUPFAM" id="SSF54160">
    <property type="entry name" value="Chromo domain-like"/>
    <property type="match status" value="1"/>
</dbReference>
<feature type="compositionally biased region" description="Basic residues" evidence="3">
    <location>
        <begin position="37"/>
        <end position="46"/>
    </location>
</feature>
<gene>
    <name evidence="5" type="ORF">DXG03_006100</name>
</gene>
<dbReference type="CDD" id="cd18968">
    <property type="entry name" value="chromodomain"/>
    <property type="match status" value="1"/>
</dbReference>
<protein>
    <recommendedName>
        <fullName evidence="4">Chromo domain-containing protein</fullName>
    </recommendedName>
</protein>
<evidence type="ECO:0000313" key="6">
    <source>
        <dbReference type="Proteomes" id="UP000775547"/>
    </source>
</evidence>
<evidence type="ECO:0000256" key="1">
    <source>
        <dbReference type="ARBA" id="ARBA00004123"/>
    </source>
</evidence>
<dbReference type="GO" id="GO:0005634">
    <property type="term" value="C:nucleus"/>
    <property type="evidence" value="ECO:0007669"/>
    <property type="project" value="UniProtKB-SubCell"/>
</dbReference>
<feature type="compositionally biased region" description="Polar residues" evidence="3">
    <location>
        <begin position="348"/>
        <end position="365"/>
    </location>
</feature>
<name>A0A9P7KDL2_9AGAR</name>
<dbReference type="Gene3D" id="2.40.50.40">
    <property type="match status" value="1"/>
</dbReference>
<sequence length="1008" mass="113764">MGKHKKKKEEEVFHVEVITKARVIEDSSDEEDEANAKKKRKKKGKAKSNWEYYVKWANYDSDSNTWEPEENVAGCQRLLASFWAEVGTDNRDYGQGYEVKASEKWIKREKKFFASEFNEAQEKLRAQREKDEELRRKREKAKKKKKSASTEFSRVVSTASSTSKSHATSLARTDDSDSEDDVPLLQRKRKNKEPESSDDDTPLTLRLPALKKAKTNDSTSLATDPKQESLFSEDTTPERPTIIAPRPLPRPLPPPPSPQRLPSSSKTTPTIPAKPLRLKDPHHKVAAATENIASGSGISTKQRLGQDALAPTKPRAPMPLPPPKPLPGKLRTGSSSNMIQLSFKKGTDPTSVMSPSGYDSKSPVTPHSALGNREPTLSALNAPASPRPRDVQTLQFAESPQDYAMREPHDVSAFRAQPLATVQRFPRPMQLPHVPPKPMQLPPVPPKPIPPPPQVQTPLNKQAEAFLSSIIPDPAIEKPFEPLPPPPLVPRRPSHYNIPKIWSWSGGVYTEDEPSKPIFNVTFFDVTRHVEGGMRFSVALSSMDRLVFPSFHDVNDLDTILRACDGVHQFARLGPQGSDDVEALGLFSTYMAKMQKTVLLPLSLDNIVVAHIAFFHHNTVIPSRYFRPPHEIKRNGSLVACLVPWSLASGQLQKHYRKPPNAYLPGKIDIEPLIKDKTRWERTVKTKAAYQHAIRILQFPQWLSDYMSEEGRERTYWVWSEGGDGTKKKPGMETLMLHAIMEQCRAKKPRSNLAETRVMFVHVGAVKTLHKFPGYLDFCSVASHVQFYTYGTHPTVPPPHWGVKEIYPCGGIVTFTPRTILEDPIRALRRIQQINSHPLWECYILPSTLGMVAKLHGQKANDDPLALFDRGTVPYVVVLNAIENGEIALITSPPTHELSPTQTDDPREDWVHKHYVYRPHGPRSILQSTVDAFNVKYGNIQQGEWMAAIQKDISKDLTNMRCQPVFMSQYRRYVAIESPNERRVSGQDGLEWTTLAKFDFKDDFFPKN</sequence>
<dbReference type="InterPro" id="IPR051219">
    <property type="entry name" value="Heterochromatin_chromo-domain"/>
</dbReference>
<dbReference type="AlphaFoldDB" id="A0A9P7KDL2"/>
<dbReference type="InterPro" id="IPR000953">
    <property type="entry name" value="Chromo/chromo_shadow_dom"/>
</dbReference>
<dbReference type="PROSITE" id="PS50013">
    <property type="entry name" value="CHROMO_2"/>
    <property type="match status" value="1"/>
</dbReference>
<evidence type="ECO:0000313" key="5">
    <source>
        <dbReference type="EMBL" id="KAG5648146.1"/>
    </source>
</evidence>
<feature type="region of interest" description="Disordered" evidence="3">
    <location>
        <begin position="24"/>
        <end position="47"/>
    </location>
</feature>
<feature type="compositionally biased region" description="Low complexity" evidence="3">
    <location>
        <begin position="157"/>
        <end position="171"/>
    </location>
</feature>
<dbReference type="PROSITE" id="PS00598">
    <property type="entry name" value="CHROMO_1"/>
    <property type="match status" value="1"/>
</dbReference>
<dbReference type="Pfam" id="PF00385">
    <property type="entry name" value="Chromo"/>
    <property type="match status" value="1"/>
</dbReference>
<comment type="subcellular location">
    <subcellularLocation>
        <location evidence="1">Nucleus</location>
    </subcellularLocation>
</comment>
<organism evidence="5 6">
    <name type="scientific">Asterophora parasitica</name>
    <dbReference type="NCBI Taxonomy" id="117018"/>
    <lineage>
        <taxon>Eukaryota</taxon>
        <taxon>Fungi</taxon>
        <taxon>Dikarya</taxon>
        <taxon>Basidiomycota</taxon>
        <taxon>Agaricomycotina</taxon>
        <taxon>Agaricomycetes</taxon>
        <taxon>Agaricomycetidae</taxon>
        <taxon>Agaricales</taxon>
        <taxon>Tricholomatineae</taxon>
        <taxon>Lyophyllaceae</taxon>
        <taxon>Asterophora</taxon>
    </lineage>
</organism>
<keyword evidence="6" id="KW-1185">Reference proteome</keyword>
<accession>A0A9P7KDL2</accession>
<evidence type="ECO:0000256" key="2">
    <source>
        <dbReference type="ARBA" id="ARBA00023242"/>
    </source>
</evidence>
<evidence type="ECO:0000256" key="3">
    <source>
        <dbReference type="SAM" id="MobiDB-lite"/>
    </source>
</evidence>
<feature type="compositionally biased region" description="Basic residues" evidence="3">
    <location>
        <begin position="137"/>
        <end position="147"/>
    </location>
</feature>
<dbReference type="InterPro" id="IPR016197">
    <property type="entry name" value="Chromo-like_dom_sf"/>
</dbReference>
<dbReference type="GO" id="GO:0006338">
    <property type="term" value="P:chromatin remodeling"/>
    <property type="evidence" value="ECO:0007669"/>
    <property type="project" value="UniProtKB-ARBA"/>
</dbReference>
<keyword evidence="2" id="KW-0539">Nucleus</keyword>
<feature type="region of interest" description="Disordered" evidence="3">
    <location>
        <begin position="122"/>
        <end position="390"/>
    </location>
</feature>
<dbReference type="SMART" id="SM00298">
    <property type="entry name" value="CHROMO"/>
    <property type="match status" value="1"/>
</dbReference>
<reference evidence="5" key="2">
    <citation type="submission" date="2021-10" db="EMBL/GenBank/DDBJ databases">
        <title>Phylogenomics reveals ancestral predisposition of the termite-cultivated fungus Termitomyces towards a domesticated lifestyle.</title>
        <authorList>
            <person name="Auxier B."/>
            <person name="Grum-Grzhimaylo A."/>
            <person name="Cardenas M.E."/>
            <person name="Lodge J.D."/>
            <person name="Laessoe T."/>
            <person name="Pedersen O."/>
            <person name="Smith M.E."/>
            <person name="Kuyper T.W."/>
            <person name="Franco-Molano E.A."/>
            <person name="Baroni T.J."/>
            <person name="Aanen D.K."/>
        </authorList>
    </citation>
    <scope>NUCLEOTIDE SEQUENCE</scope>
    <source>
        <strain evidence="5">AP01</strain>
        <tissue evidence="5">Mycelium</tissue>
    </source>
</reference>
<feature type="compositionally biased region" description="Polar residues" evidence="3">
    <location>
        <begin position="291"/>
        <end position="303"/>
    </location>
</feature>